<sequence length="580" mass="62738">MFPATLWRWASDNVYHPLTEGPLPSSSFVTGAHVDTSGFINDEPLPQFIAMAPVQLEPKISYGPVAAVAGHLVVAVCLMVEAGRSLHKAYRGLGPSQDTRGRVARRNTLLPIFAGLALISLLRQVYGLSAYAVLSYKVWASGRGVELPTQFYGDNGIFPPGENATSVYIVQWLSDTPIHLDAVEIVAEKARRFWWGQQVDLGLVSWSMLLAIEGRRRNIPLLWCYQLLGQLVSLAFAQNIFFIALLLTPSPLPAIGDGSSHAPRYAHLRNKPFAPKPANWTPPAWVFSTILALNFGVMLLMPSQANPELFKYLVLASRSLSLAPLAVHHILPESWGSANDDPHSAYSTYKQLFRAVSVCSFVLHIRASLVGLAYNAPDAYYHRHSVHFPFDVEQRSAWERTTSAFGRILGATSDHPVVGMTGWDVIISSVSIGLWAATRATDVPEILASTIPAYPSNEHVEAETEAEAEPNVVTRGKAMTLKAVGVGAGVGADTEESEARIDGEGSGPRRRGRSRKIREDPANCAYEPEASEVAATEEGDVLPPSDELNWESAAVVWGLTALGGLGVGSAGAFGGECIAR</sequence>
<feature type="region of interest" description="Disordered" evidence="1">
    <location>
        <begin position="492"/>
        <end position="544"/>
    </location>
</feature>
<gene>
    <name evidence="2" type="ORF">QQZ08_000580</name>
</gene>
<evidence type="ECO:0000313" key="2">
    <source>
        <dbReference type="EMBL" id="KAK7432720.1"/>
    </source>
</evidence>
<protein>
    <submittedName>
        <fullName evidence="2">Uncharacterized protein</fullName>
    </submittedName>
</protein>
<reference evidence="2 3" key="1">
    <citation type="journal article" date="2025" name="Microbiol. Resour. Announc.">
        <title>Draft genome sequences for Neonectria magnoliae and Neonectria punicea, canker pathogens of Liriodendron tulipifera and Acer saccharum in West Virginia.</title>
        <authorList>
            <person name="Petronek H.M."/>
            <person name="Kasson M.T."/>
            <person name="Metheny A.M."/>
            <person name="Stauder C.M."/>
            <person name="Lovett B."/>
            <person name="Lynch S.C."/>
            <person name="Garnas J.R."/>
            <person name="Kasson L.R."/>
            <person name="Stajich J.E."/>
        </authorList>
    </citation>
    <scope>NUCLEOTIDE SEQUENCE [LARGE SCALE GENOMIC DNA]</scope>
    <source>
        <strain evidence="2 3">NRRL 64651</strain>
    </source>
</reference>
<dbReference type="EMBL" id="JAZAVK010000003">
    <property type="protein sequence ID" value="KAK7432720.1"/>
    <property type="molecule type" value="Genomic_DNA"/>
</dbReference>
<organism evidence="2 3">
    <name type="scientific">Neonectria magnoliae</name>
    <dbReference type="NCBI Taxonomy" id="2732573"/>
    <lineage>
        <taxon>Eukaryota</taxon>
        <taxon>Fungi</taxon>
        <taxon>Dikarya</taxon>
        <taxon>Ascomycota</taxon>
        <taxon>Pezizomycotina</taxon>
        <taxon>Sordariomycetes</taxon>
        <taxon>Hypocreomycetidae</taxon>
        <taxon>Hypocreales</taxon>
        <taxon>Nectriaceae</taxon>
        <taxon>Neonectria</taxon>
    </lineage>
</organism>
<comment type="caution">
    <text evidence="2">The sequence shown here is derived from an EMBL/GenBank/DDBJ whole genome shotgun (WGS) entry which is preliminary data.</text>
</comment>
<proteinExistence type="predicted"/>
<evidence type="ECO:0000313" key="3">
    <source>
        <dbReference type="Proteomes" id="UP001498421"/>
    </source>
</evidence>
<evidence type="ECO:0000256" key="1">
    <source>
        <dbReference type="SAM" id="MobiDB-lite"/>
    </source>
</evidence>
<dbReference type="Proteomes" id="UP001498421">
    <property type="component" value="Unassembled WGS sequence"/>
</dbReference>
<keyword evidence="3" id="KW-1185">Reference proteome</keyword>
<accession>A0ABR1IGE5</accession>
<name>A0ABR1IGE5_9HYPO</name>